<dbReference type="EMBL" id="CP000125">
    <property type="protein sequence ID" value="ABA51796.1"/>
    <property type="molecule type" value="Genomic_DNA"/>
</dbReference>
<evidence type="ECO:0000256" key="1">
    <source>
        <dbReference type="SAM" id="MobiDB-lite"/>
    </source>
</evidence>
<feature type="region of interest" description="Disordered" evidence="1">
    <location>
        <begin position="1"/>
        <end position="22"/>
    </location>
</feature>
<evidence type="ECO:0000313" key="3">
    <source>
        <dbReference type="EMBL" id="ABA51796.1"/>
    </source>
</evidence>
<dbReference type="EnsemblBacteria" id="ABA51796">
    <property type="protein sequence ID" value="ABA51796"/>
    <property type="gene ID" value="BURPS1710b_A0038"/>
</dbReference>
<accession>Q3JMK6</accession>
<dbReference type="HOGENOM" id="CLU_094875_2_1_4"/>
<dbReference type="KEGG" id="bpm:BURPS1710b_A0038"/>
<dbReference type="GO" id="GO:0002161">
    <property type="term" value="F:aminoacyl-tRNA deacylase activity"/>
    <property type="evidence" value="ECO:0007669"/>
    <property type="project" value="InterPro"/>
</dbReference>
<dbReference type="InterPro" id="IPR036754">
    <property type="entry name" value="YbaK/aa-tRNA-synt-asso_dom_sf"/>
</dbReference>
<dbReference type="Pfam" id="PF04073">
    <property type="entry name" value="tRNA_edit"/>
    <property type="match status" value="1"/>
</dbReference>
<gene>
    <name evidence="3" type="ordered locus">BURPS1710b_A0038</name>
</gene>
<organism evidence="3 4">
    <name type="scientific">Burkholderia pseudomallei (strain 1710b)</name>
    <dbReference type="NCBI Taxonomy" id="320372"/>
    <lineage>
        <taxon>Bacteria</taxon>
        <taxon>Pseudomonadati</taxon>
        <taxon>Pseudomonadota</taxon>
        <taxon>Betaproteobacteria</taxon>
        <taxon>Burkholderiales</taxon>
        <taxon>Burkholderiaceae</taxon>
        <taxon>Burkholderia</taxon>
        <taxon>pseudomallei group</taxon>
    </lineage>
</organism>
<dbReference type="SUPFAM" id="SSF55826">
    <property type="entry name" value="YbaK/ProRS associated domain"/>
    <property type="match status" value="1"/>
</dbReference>
<dbReference type="Gene3D" id="3.90.960.10">
    <property type="entry name" value="YbaK/aminoacyl-tRNA synthetase-associated domain"/>
    <property type="match status" value="1"/>
</dbReference>
<dbReference type="AlphaFoldDB" id="Q3JMK6"/>
<sequence>MTAGEGRGRMSRKGGAEMPHCSDERMRPILKRSRRPAAIRSTLIRRRCAMSMSVTLQECLRQKASRYEVIHHPYSHSNMEAAAAAHVPGDRLAKTVLLEDAQGYVAAVLPTTHAVRLSELWAKTGRHLVLAKEVELRELFKDCDVGALPPVCMAYGMQTFLDDSLARQPDVYFEAGDHEELVHMDRDEFLALMDKAERASFSHKIQGVVS</sequence>
<evidence type="ECO:0000259" key="2">
    <source>
        <dbReference type="Pfam" id="PF04073"/>
    </source>
</evidence>
<keyword evidence="3" id="KW-0436">Ligase</keyword>
<dbReference type="Proteomes" id="UP000002700">
    <property type="component" value="Chromosome II"/>
</dbReference>
<keyword evidence="3" id="KW-0030">Aminoacyl-tRNA synthetase</keyword>
<dbReference type="GO" id="GO:0004812">
    <property type="term" value="F:aminoacyl-tRNA ligase activity"/>
    <property type="evidence" value="ECO:0007669"/>
    <property type="project" value="UniProtKB-KW"/>
</dbReference>
<dbReference type="InterPro" id="IPR007214">
    <property type="entry name" value="YbaK/aa-tRNA-synth-assoc-dom"/>
</dbReference>
<feature type="domain" description="YbaK/aminoacyl-tRNA synthetase-associated" evidence="2">
    <location>
        <begin position="77"/>
        <end position="190"/>
    </location>
</feature>
<dbReference type="CDD" id="cd04332">
    <property type="entry name" value="YbaK_like"/>
    <property type="match status" value="1"/>
</dbReference>
<proteinExistence type="predicted"/>
<evidence type="ECO:0000313" key="4">
    <source>
        <dbReference type="Proteomes" id="UP000002700"/>
    </source>
</evidence>
<reference evidence="3 4" key="1">
    <citation type="submission" date="2005-09" db="EMBL/GenBank/DDBJ databases">
        <authorList>
            <person name="Woods D.E."/>
            <person name="Nierman W.C."/>
        </authorList>
    </citation>
    <scope>NUCLEOTIDE SEQUENCE [LARGE SCALE GENOMIC DNA]</scope>
    <source>
        <strain evidence="3 4">1710b</strain>
    </source>
</reference>
<protein>
    <submittedName>
        <fullName evidence="3">YbaK / prolyl-tRNA synthetases associated domain protein</fullName>
    </submittedName>
</protein>
<name>Q3JMK6_BURP1</name>